<organism evidence="2 3">
    <name type="scientific">Hymenobacter cavernae</name>
    <dbReference type="NCBI Taxonomy" id="2044852"/>
    <lineage>
        <taxon>Bacteria</taxon>
        <taxon>Pseudomonadati</taxon>
        <taxon>Bacteroidota</taxon>
        <taxon>Cytophagia</taxon>
        <taxon>Cytophagales</taxon>
        <taxon>Hymenobacteraceae</taxon>
        <taxon>Hymenobacter</taxon>
    </lineage>
</organism>
<evidence type="ECO:0000256" key="1">
    <source>
        <dbReference type="SAM" id="Phobius"/>
    </source>
</evidence>
<protein>
    <submittedName>
        <fullName evidence="2">Uncharacterized protein</fullName>
    </submittedName>
</protein>
<accession>A0ABQ1UTW7</accession>
<keyword evidence="1" id="KW-0812">Transmembrane</keyword>
<evidence type="ECO:0000313" key="2">
    <source>
        <dbReference type="EMBL" id="GGF27050.1"/>
    </source>
</evidence>
<dbReference type="Proteomes" id="UP000632273">
    <property type="component" value="Unassembled WGS sequence"/>
</dbReference>
<keyword evidence="3" id="KW-1185">Reference proteome</keyword>
<reference evidence="3" key="1">
    <citation type="journal article" date="2019" name="Int. J. Syst. Evol. Microbiol.">
        <title>The Global Catalogue of Microorganisms (GCM) 10K type strain sequencing project: providing services to taxonomists for standard genome sequencing and annotation.</title>
        <authorList>
            <consortium name="The Broad Institute Genomics Platform"/>
            <consortium name="The Broad Institute Genome Sequencing Center for Infectious Disease"/>
            <person name="Wu L."/>
            <person name="Ma J."/>
        </authorList>
    </citation>
    <scope>NUCLEOTIDE SEQUENCE [LARGE SCALE GENOMIC DNA]</scope>
    <source>
        <strain evidence="3">CGMCC 1.15197</strain>
    </source>
</reference>
<keyword evidence="1" id="KW-1133">Transmembrane helix</keyword>
<proteinExistence type="predicted"/>
<feature type="transmembrane region" description="Helical" evidence="1">
    <location>
        <begin position="29"/>
        <end position="47"/>
    </location>
</feature>
<evidence type="ECO:0000313" key="3">
    <source>
        <dbReference type="Proteomes" id="UP000632273"/>
    </source>
</evidence>
<dbReference type="EMBL" id="BMHT01000011">
    <property type="protein sequence ID" value="GGF27050.1"/>
    <property type="molecule type" value="Genomic_DNA"/>
</dbReference>
<keyword evidence="1" id="KW-0472">Membrane</keyword>
<comment type="caution">
    <text evidence="2">The sequence shown here is derived from an EMBL/GenBank/DDBJ whole genome shotgun (WGS) entry which is preliminary data.</text>
</comment>
<name>A0ABQ1UTW7_9BACT</name>
<gene>
    <name evidence="2" type="ORF">GCM10011383_43270</name>
</gene>
<sequence length="54" mass="6315">MPSSNTIDEEWINKVEYQEPNYVGENNPIWIVIEEPIVGLILMLIMLPRGMRKT</sequence>